<accession>A0A5N5W329</accession>
<name>A0A5N5W329_STRMB</name>
<evidence type="ECO:0000256" key="1">
    <source>
        <dbReference type="SAM" id="MobiDB-lite"/>
    </source>
</evidence>
<dbReference type="OrthoDB" id="4146354at2"/>
<feature type="region of interest" description="Disordered" evidence="1">
    <location>
        <begin position="1"/>
        <end position="72"/>
    </location>
</feature>
<evidence type="ECO:0000313" key="3">
    <source>
        <dbReference type="Proteomes" id="UP000327000"/>
    </source>
</evidence>
<protein>
    <submittedName>
        <fullName evidence="2">Uncharacterized protein</fullName>
    </submittedName>
</protein>
<sequence>MSTRSAYGKTCAHRHRPGPLFGGMQGGDASKFKVAPNPNGVEEAGSGAGAETVPPSGANDRTDTTGASVLGPTGAQALRIISSEPDQRWTPKLLAVRLEGNGADEDEKAHNRARALMDALAK</sequence>
<comment type="caution">
    <text evidence="2">The sequence shown here is derived from an EMBL/GenBank/DDBJ whole genome shotgun (WGS) entry which is preliminary data.</text>
</comment>
<organism evidence="2 3">
    <name type="scientific">Streptomyces mobaraensis</name>
    <name type="common">Streptoverticillium mobaraense</name>
    <dbReference type="NCBI Taxonomy" id="35621"/>
    <lineage>
        <taxon>Bacteria</taxon>
        <taxon>Bacillati</taxon>
        <taxon>Actinomycetota</taxon>
        <taxon>Actinomycetes</taxon>
        <taxon>Kitasatosporales</taxon>
        <taxon>Streptomycetaceae</taxon>
        <taxon>Streptomyces</taxon>
    </lineage>
</organism>
<proteinExistence type="predicted"/>
<keyword evidence="3" id="KW-1185">Reference proteome</keyword>
<dbReference type="AlphaFoldDB" id="A0A5N5W329"/>
<dbReference type="EMBL" id="VOKX01000106">
    <property type="protein sequence ID" value="KAB7835766.1"/>
    <property type="molecule type" value="Genomic_DNA"/>
</dbReference>
<reference evidence="2 3" key="1">
    <citation type="journal article" date="2019" name="Microb. Cell Fact.">
        <title>Exploring novel herbicidin analogues by transcriptional regulator overexpression and MS/MS molecular networking.</title>
        <authorList>
            <person name="Shi Y."/>
            <person name="Gu R."/>
            <person name="Li Y."/>
            <person name="Wang X."/>
            <person name="Ren W."/>
            <person name="Li X."/>
            <person name="Wang L."/>
            <person name="Xie Y."/>
            <person name="Hong B."/>
        </authorList>
    </citation>
    <scope>NUCLEOTIDE SEQUENCE [LARGE SCALE GENOMIC DNA]</scope>
    <source>
        <strain evidence="2 3">US-43</strain>
    </source>
</reference>
<evidence type="ECO:0000313" key="2">
    <source>
        <dbReference type="EMBL" id="KAB7835766.1"/>
    </source>
</evidence>
<dbReference type="Proteomes" id="UP000327000">
    <property type="component" value="Unassembled WGS sequence"/>
</dbReference>
<dbReference type="RefSeq" id="WP_152265223.1">
    <property type="nucleotide sequence ID" value="NZ_VOKX01000106.1"/>
</dbReference>
<gene>
    <name evidence="2" type="ORF">FRZ00_26465</name>
</gene>
<feature type="compositionally biased region" description="Low complexity" evidence="1">
    <location>
        <begin position="42"/>
        <end position="51"/>
    </location>
</feature>